<proteinExistence type="predicted"/>
<name>C0B748_9FIRM</name>
<dbReference type="AlphaFoldDB" id="C0B748"/>
<protein>
    <submittedName>
        <fullName evidence="1">Uncharacterized protein</fullName>
    </submittedName>
</protein>
<comment type="caution">
    <text evidence="1">The sequence shown here is derived from an EMBL/GenBank/DDBJ whole genome shotgun (WGS) entry which is preliminary data.</text>
</comment>
<dbReference type="InterPro" id="IPR027417">
    <property type="entry name" value="P-loop_NTPase"/>
</dbReference>
<evidence type="ECO:0000313" key="2">
    <source>
        <dbReference type="Proteomes" id="UP000003793"/>
    </source>
</evidence>
<reference evidence="1 2" key="1">
    <citation type="submission" date="2009-02" db="EMBL/GenBank/DDBJ databases">
        <authorList>
            <person name="Fulton L."/>
            <person name="Clifton S."/>
            <person name="Fulton B."/>
            <person name="Xu J."/>
            <person name="Minx P."/>
            <person name="Pepin K.H."/>
            <person name="Johnson M."/>
            <person name="Bhonagiri V."/>
            <person name="Nash W.E."/>
            <person name="Mardis E.R."/>
            <person name="Wilson R.K."/>
        </authorList>
    </citation>
    <scope>NUCLEOTIDE SEQUENCE [LARGE SCALE GENOMIC DNA]</scope>
    <source>
        <strain evidence="1 2">ATCC 27758</strain>
    </source>
</reference>
<dbReference type="HOGENOM" id="CLU_3166854_0_0_9"/>
<dbReference type="Gene3D" id="3.40.50.300">
    <property type="entry name" value="P-loop containing nucleotide triphosphate hydrolases"/>
    <property type="match status" value="1"/>
</dbReference>
<gene>
    <name evidence="1" type="ORF">COPCOM_00969</name>
</gene>
<organism evidence="1 2">
    <name type="scientific">Coprococcus comes ATCC 27758</name>
    <dbReference type="NCBI Taxonomy" id="470146"/>
    <lineage>
        <taxon>Bacteria</taxon>
        <taxon>Bacillati</taxon>
        <taxon>Bacillota</taxon>
        <taxon>Clostridia</taxon>
        <taxon>Lachnospirales</taxon>
        <taxon>Lachnospiraceae</taxon>
        <taxon>Coprococcus</taxon>
    </lineage>
</organism>
<reference evidence="1 2" key="2">
    <citation type="submission" date="2009-03" db="EMBL/GenBank/DDBJ databases">
        <title>Draft genome sequence of Coprococcus comes (ATCC 27758).</title>
        <authorList>
            <person name="Sudarsanam P."/>
            <person name="Ley R."/>
            <person name="Guruge J."/>
            <person name="Turnbaugh P.J."/>
            <person name="Mahowald M."/>
            <person name="Liep D."/>
            <person name="Gordon J."/>
        </authorList>
    </citation>
    <scope>NUCLEOTIDE SEQUENCE [LARGE SCALE GENOMIC DNA]</scope>
    <source>
        <strain evidence="1 2">ATCC 27758</strain>
    </source>
</reference>
<dbReference type="EMBL" id="ABVR01000037">
    <property type="protein sequence ID" value="EEG90741.1"/>
    <property type="molecule type" value="Genomic_DNA"/>
</dbReference>
<sequence>MTKTKIRQLDGEESVQELGRILGGAKITDAVLENAREMKILASGLKK</sequence>
<accession>C0B748</accession>
<evidence type="ECO:0000313" key="1">
    <source>
        <dbReference type="EMBL" id="EEG90741.1"/>
    </source>
</evidence>
<dbReference type="Proteomes" id="UP000003793">
    <property type="component" value="Unassembled WGS sequence"/>
</dbReference>